<keyword evidence="6 9" id="KW-0472">Membrane</keyword>
<dbReference type="AlphaFoldDB" id="A0A649UCX3"/>
<gene>
    <name evidence="11" type="primary">nad1</name>
</gene>
<evidence type="ECO:0000256" key="4">
    <source>
        <dbReference type="ARBA" id="ARBA00022692"/>
    </source>
</evidence>
<evidence type="ECO:0000256" key="1">
    <source>
        <dbReference type="ARBA" id="ARBA00004141"/>
    </source>
</evidence>
<feature type="chain" id="PRO_5024828205" description="NADH-ubiquinone oxidoreductase chain 1" evidence="10">
    <location>
        <begin position="22"/>
        <end position="293"/>
    </location>
</feature>
<keyword evidence="5 9" id="KW-1133">Transmembrane helix</keyword>
<organism evidence="11">
    <name type="scientific">Physidae sp. PE4</name>
    <dbReference type="NCBI Taxonomy" id="2665902"/>
    <lineage>
        <taxon>Eukaryota</taxon>
        <taxon>Metazoa</taxon>
        <taxon>Spiralia</taxon>
        <taxon>Lophotrochozoa</taxon>
        <taxon>Mollusca</taxon>
        <taxon>Gastropoda</taxon>
        <taxon>Heterobranchia</taxon>
        <taxon>Euthyneura</taxon>
        <taxon>Panpulmonata</taxon>
        <taxon>Hygrophila</taxon>
        <taxon>Lymnaeoidea</taxon>
        <taxon>Physidae</taxon>
    </lineage>
</organism>
<keyword evidence="10" id="KW-0732">Signal</keyword>
<reference evidence="11" key="1">
    <citation type="submission" date="2018-11" db="EMBL/GenBank/DDBJ databases">
        <title>An uncharacterized physid snail from NM.</title>
        <authorList>
            <person name="Adema C.M."/>
        </authorList>
    </citation>
    <scope>NUCLEOTIDE SEQUENCE</scope>
    <source>
        <strain evidence="11">PE4</strain>
    </source>
</reference>
<feature type="transmembrane region" description="Helical" evidence="9">
    <location>
        <begin position="96"/>
        <end position="117"/>
    </location>
</feature>
<feature type="signal peptide" evidence="10">
    <location>
        <begin position="1"/>
        <end position="21"/>
    </location>
</feature>
<feature type="transmembrane region" description="Helical" evidence="9">
    <location>
        <begin position="273"/>
        <end position="292"/>
    </location>
</feature>
<evidence type="ECO:0000256" key="9">
    <source>
        <dbReference type="SAM" id="Phobius"/>
    </source>
</evidence>
<evidence type="ECO:0000256" key="7">
    <source>
        <dbReference type="RuleBase" id="RU000471"/>
    </source>
</evidence>
<feature type="transmembrane region" description="Helical" evidence="9">
    <location>
        <begin position="65"/>
        <end position="84"/>
    </location>
</feature>
<feature type="transmembrane region" description="Helical" evidence="9">
    <location>
        <begin position="138"/>
        <end position="157"/>
    </location>
</feature>
<keyword evidence="4 7" id="KW-0812">Transmembrane</keyword>
<keyword evidence="8" id="KW-0830">Ubiquinone</keyword>
<dbReference type="PANTHER" id="PTHR11432">
    <property type="entry name" value="NADH DEHYDROGENASE SUBUNIT 1"/>
    <property type="match status" value="1"/>
</dbReference>
<name>A0A649UCX3_9GAST</name>
<dbReference type="PROSITE" id="PS00668">
    <property type="entry name" value="COMPLEX1_ND1_2"/>
    <property type="match status" value="1"/>
</dbReference>
<evidence type="ECO:0000256" key="5">
    <source>
        <dbReference type="ARBA" id="ARBA00022989"/>
    </source>
</evidence>
<evidence type="ECO:0000256" key="6">
    <source>
        <dbReference type="ARBA" id="ARBA00023136"/>
    </source>
</evidence>
<proteinExistence type="inferred from homology"/>
<evidence type="ECO:0000256" key="8">
    <source>
        <dbReference type="RuleBase" id="RU000473"/>
    </source>
</evidence>
<evidence type="ECO:0000256" key="3">
    <source>
        <dbReference type="ARBA" id="ARBA00021009"/>
    </source>
</evidence>
<accession>A0A649UCX3</accession>
<comment type="similarity">
    <text evidence="2 7">Belongs to the complex I subunit 1 family.</text>
</comment>
<feature type="transmembrane region" description="Helical" evidence="9">
    <location>
        <begin position="163"/>
        <end position="183"/>
    </location>
</feature>
<feature type="transmembrane region" description="Helical" evidence="9">
    <location>
        <begin position="241"/>
        <end position="261"/>
    </location>
</feature>
<dbReference type="InterPro" id="IPR001694">
    <property type="entry name" value="NADH_UbQ_OxRdtase_su1/FPO"/>
</dbReference>
<protein>
    <recommendedName>
        <fullName evidence="3 8">NADH-ubiquinone oxidoreductase chain 1</fullName>
        <ecNumber evidence="8">7.1.1.2</ecNumber>
    </recommendedName>
</protein>
<feature type="transmembrane region" description="Helical" evidence="9">
    <location>
        <begin position="213"/>
        <end position="235"/>
    </location>
</feature>
<comment type="catalytic activity">
    <reaction evidence="8">
        <text>a ubiquinone + NADH + 5 H(+)(in) = a ubiquinol + NAD(+) + 4 H(+)(out)</text>
        <dbReference type="Rhea" id="RHEA:29091"/>
        <dbReference type="Rhea" id="RHEA-COMP:9565"/>
        <dbReference type="Rhea" id="RHEA-COMP:9566"/>
        <dbReference type="ChEBI" id="CHEBI:15378"/>
        <dbReference type="ChEBI" id="CHEBI:16389"/>
        <dbReference type="ChEBI" id="CHEBI:17976"/>
        <dbReference type="ChEBI" id="CHEBI:57540"/>
        <dbReference type="ChEBI" id="CHEBI:57945"/>
        <dbReference type="EC" id="7.1.1.2"/>
    </reaction>
</comment>
<evidence type="ECO:0000313" key="11">
    <source>
        <dbReference type="EMBL" id="QGI24266.1"/>
    </source>
</evidence>
<dbReference type="EMBL" id="MK242069">
    <property type="protein sequence ID" value="QGI24266.1"/>
    <property type="molecule type" value="Genomic_DNA"/>
</dbReference>
<dbReference type="GO" id="GO:0009060">
    <property type="term" value="P:aerobic respiration"/>
    <property type="evidence" value="ECO:0007669"/>
    <property type="project" value="TreeGrafter"/>
</dbReference>
<dbReference type="PANTHER" id="PTHR11432:SF3">
    <property type="entry name" value="NADH-UBIQUINONE OXIDOREDUCTASE CHAIN 1"/>
    <property type="match status" value="1"/>
</dbReference>
<sequence length="293" mass="33153">MWMTTWLCILLGVAFFTLLERKLLSYAQMRKGPKMVGIMGLGQPFSDAIKLFVKRSLVPNKSNNWLYSVSSILALTLALTLWSVSPNIYSSLPNNFILLWVAVITSLQIFVIILAGWSSNSHYAMLGTMRAIAQSISFEVVFFLIVLFPVILVSSWSGSEIESSTTVFVVFVPVLLIFFSCVLSETHRTPFDFAEGESELVSGYNIEYGGKSFAFLFLGEYSNILFMSLYMVFLFSTFSPVISSFLAFMVSMVILLCRATYPRSRYDMMMMLYWKSFLPLSLLSLVMVLPLMN</sequence>
<dbReference type="GO" id="GO:0003954">
    <property type="term" value="F:NADH dehydrogenase activity"/>
    <property type="evidence" value="ECO:0007669"/>
    <property type="project" value="TreeGrafter"/>
</dbReference>
<geneLocation type="mitochondrion" evidence="11"/>
<dbReference type="GO" id="GO:0005743">
    <property type="term" value="C:mitochondrial inner membrane"/>
    <property type="evidence" value="ECO:0007669"/>
    <property type="project" value="UniProtKB-SubCell"/>
</dbReference>
<dbReference type="Pfam" id="PF00146">
    <property type="entry name" value="NADHdh"/>
    <property type="match status" value="1"/>
</dbReference>
<comment type="subcellular location">
    <subcellularLocation>
        <location evidence="1">Membrane</location>
        <topology evidence="1">Multi-pass membrane protein</topology>
    </subcellularLocation>
    <subcellularLocation>
        <location evidence="7">Mitochondrion inner membrane</location>
        <topology evidence="7">Multi-pass membrane protein</topology>
    </subcellularLocation>
</comment>
<dbReference type="EC" id="7.1.1.2" evidence="8"/>
<evidence type="ECO:0000256" key="10">
    <source>
        <dbReference type="SAM" id="SignalP"/>
    </source>
</evidence>
<dbReference type="GO" id="GO:0008137">
    <property type="term" value="F:NADH dehydrogenase (ubiquinone) activity"/>
    <property type="evidence" value="ECO:0007669"/>
    <property type="project" value="UniProtKB-EC"/>
</dbReference>
<evidence type="ECO:0000256" key="2">
    <source>
        <dbReference type="ARBA" id="ARBA00010535"/>
    </source>
</evidence>
<keyword evidence="7" id="KW-0520">NAD</keyword>
<keyword evidence="8 11" id="KW-0496">Mitochondrion</keyword>
<dbReference type="InterPro" id="IPR018086">
    <property type="entry name" value="NADH_UbQ_OxRdtase_su1_CS"/>
</dbReference>